<evidence type="ECO:0000313" key="2">
    <source>
        <dbReference type="Proteomes" id="UP001732700"/>
    </source>
</evidence>
<reference evidence="1" key="1">
    <citation type="submission" date="2021-05" db="EMBL/GenBank/DDBJ databases">
        <authorList>
            <person name="Scholz U."/>
            <person name="Mascher M."/>
            <person name="Fiebig A."/>
        </authorList>
    </citation>
    <scope>NUCLEOTIDE SEQUENCE [LARGE SCALE GENOMIC DNA]</scope>
</reference>
<dbReference type="EnsemblPlants" id="AVESA.00010b.r2.5CG0912270.1">
    <property type="protein sequence ID" value="AVESA.00010b.r2.5CG0912270.1.CDS"/>
    <property type="gene ID" value="AVESA.00010b.r2.5CG0912270"/>
</dbReference>
<name>A0ACD5Y5L2_AVESA</name>
<accession>A0ACD5Y5L2</accession>
<protein>
    <submittedName>
        <fullName evidence="1">Uncharacterized protein</fullName>
    </submittedName>
</protein>
<keyword evidence="2" id="KW-1185">Reference proteome</keyword>
<evidence type="ECO:0000313" key="1">
    <source>
        <dbReference type="EnsemblPlants" id="AVESA.00010b.r2.5CG0912270.1.CDS"/>
    </source>
</evidence>
<organism evidence="1 2">
    <name type="scientific">Avena sativa</name>
    <name type="common">Oat</name>
    <dbReference type="NCBI Taxonomy" id="4498"/>
    <lineage>
        <taxon>Eukaryota</taxon>
        <taxon>Viridiplantae</taxon>
        <taxon>Streptophyta</taxon>
        <taxon>Embryophyta</taxon>
        <taxon>Tracheophyta</taxon>
        <taxon>Spermatophyta</taxon>
        <taxon>Magnoliopsida</taxon>
        <taxon>Liliopsida</taxon>
        <taxon>Poales</taxon>
        <taxon>Poaceae</taxon>
        <taxon>BOP clade</taxon>
        <taxon>Pooideae</taxon>
        <taxon>Poodae</taxon>
        <taxon>Poeae</taxon>
        <taxon>Poeae Chloroplast Group 1 (Aveneae type)</taxon>
        <taxon>Aveninae</taxon>
        <taxon>Avena</taxon>
    </lineage>
</organism>
<dbReference type="Proteomes" id="UP001732700">
    <property type="component" value="Chromosome 5C"/>
</dbReference>
<reference evidence="1" key="2">
    <citation type="submission" date="2025-09" db="UniProtKB">
        <authorList>
            <consortium name="EnsemblPlants"/>
        </authorList>
    </citation>
    <scope>IDENTIFICATION</scope>
</reference>
<sequence length="766" mass="83706">MFSHNSSVTTSSNASSEHGATFSHHIDSDQEQHDLIGEWEADDGFRVHEDIFMFDKLDELNEETIYDKSAKYVKDSPIPVEYVKSEKKDFDMERNGAANQMAYDGPNSSQVVHGEMVTCSRCGKFFNAMDLDEKGDCCEGCGSKVGVFSADPMLRTSEEARQHDDNISKSGPSVESEPYMATNNVDYSKQASLDHQTVNDEPLAGCTKKCPPGQLMVDTDEDMLLGQEVVNHEENTRPYLVSDSLLGNDGNISFNQSSVSDRQQTELTSVKHGNYGDQMNNRNHGLPQCLNESDSQHNEAVSATASGDNSHQLGLSAHPSPKVEGAEGTGISVLLHQKSSSNKWPVMEGRALAATNIVCSEPYYTRDSINMMKRSFGRDSSSASSSIDLGSSRQSDVRFERRRSGKKGDSEKVQLGSTMSCQSIASVSDMSISGSSASLCHQSDAIEDTCSRIGTLDSSAVVSTEEDGSSKDALSSAMECSSTSRPIVSDDIIVDLNSSSFDRLGETAEVISQNRMGRMADNDHSSTIMYFSDTEMPSNVRESSAAEGSSMRKPDEDTSDTTQCYLVGTPDPVKDNSDNLLLQSEAVHASIEEQTLDDCCVSAISEDDVLVSRTGTSIMELPNDEKLPEAVEGSMKQIQRCFTLEEATDTILFCSSIVHDLAYKAATIALEHEQEREQAESIRPTVTIIGKSIPNEDGFRKLPHRRTPNRKVKRKRLEGETTITETAEKEAVSKDPSPVRSAAGFVRSSDNMKPPKLESKCNCVIM</sequence>
<proteinExistence type="predicted"/>